<reference evidence="20 21" key="1">
    <citation type="journal article" date="2011" name="PLoS Genet.">
        <title>Genome sequencing and comparative transcriptomics of the model entomopathogenic fungi Metarhizium anisopliae and M. acridum.</title>
        <authorList>
            <person name="Gao Q."/>
            <person name="Jin K."/>
            <person name="Ying S.H."/>
            <person name="Zhang Y."/>
            <person name="Xiao G."/>
            <person name="Shang Y."/>
            <person name="Duan Z."/>
            <person name="Hu X."/>
            <person name="Xie X.Q."/>
            <person name="Zhou G."/>
            <person name="Peng G."/>
            <person name="Luo Z."/>
            <person name="Huang W."/>
            <person name="Wang B."/>
            <person name="Fang W."/>
            <person name="Wang S."/>
            <person name="Zhong Y."/>
            <person name="Ma L.J."/>
            <person name="St Leger R.J."/>
            <person name="Zhao G.P."/>
            <person name="Pei Y."/>
            <person name="Feng M.G."/>
            <person name="Xia Y."/>
            <person name="Wang C."/>
        </authorList>
    </citation>
    <scope>NUCLEOTIDE SEQUENCE [LARGE SCALE GENOMIC DNA]</scope>
    <source>
        <strain evidence="20 21">CQMa 102</strain>
    </source>
</reference>
<keyword evidence="21" id="KW-1185">Reference proteome</keyword>
<dbReference type="Proteomes" id="UP000002499">
    <property type="component" value="Unassembled WGS sequence"/>
</dbReference>
<comment type="function">
    <text evidence="2">May be involved in vacuolar sorting and osmoregulation.</text>
</comment>
<dbReference type="Pfam" id="PF22250">
    <property type="entry name" value="PFF1_C"/>
    <property type="match status" value="1"/>
</dbReference>
<gene>
    <name evidence="20" type="ORF">MAC_06310</name>
</gene>
<dbReference type="EMBL" id="GL698524">
    <property type="protein sequence ID" value="EFY87598.1"/>
    <property type="molecule type" value="Genomic_DNA"/>
</dbReference>
<evidence type="ECO:0000256" key="1">
    <source>
        <dbReference type="ARBA" id="ARBA00001947"/>
    </source>
</evidence>
<dbReference type="OMA" id="FCHTFVN"/>
<dbReference type="InterPro" id="IPR053975">
    <property type="entry name" value="PFF1_C"/>
</dbReference>
<evidence type="ECO:0000256" key="9">
    <source>
        <dbReference type="ARBA" id="ARBA00022801"/>
    </source>
</evidence>
<evidence type="ECO:0000256" key="8">
    <source>
        <dbReference type="ARBA" id="ARBA00022723"/>
    </source>
</evidence>
<dbReference type="InterPro" id="IPR053976">
    <property type="entry name" value="PFF1_TM"/>
</dbReference>
<evidence type="ECO:0000256" key="2">
    <source>
        <dbReference type="ARBA" id="ARBA00003273"/>
    </source>
</evidence>
<comment type="similarity">
    <text evidence="4 15">Belongs to the peptidase M28 family.</text>
</comment>
<evidence type="ECO:0000256" key="5">
    <source>
        <dbReference type="ARBA" id="ARBA00022554"/>
    </source>
</evidence>
<protein>
    <recommendedName>
        <fullName evidence="15">Peptide hydrolase</fullName>
        <ecNumber evidence="15">3.4.-.-</ecNumber>
    </recommendedName>
</protein>
<feature type="domain" description="Vacuolar membrane protease C-terminal" evidence="18">
    <location>
        <begin position="493"/>
        <end position="646"/>
    </location>
</feature>
<evidence type="ECO:0000256" key="4">
    <source>
        <dbReference type="ARBA" id="ARBA00010918"/>
    </source>
</evidence>
<dbReference type="InterPro" id="IPR048024">
    <property type="entry name" value="Fxna-like_M28_dom"/>
</dbReference>
<evidence type="ECO:0000256" key="12">
    <source>
        <dbReference type="ARBA" id="ARBA00023049"/>
    </source>
</evidence>
<comment type="subcellular location">
    <subcellularLocation>
        <location evidence="3">Vacuole membrane</location>
        <topology evidence="3">Multi-pass membrane protein</topology>
    </subcellularLocation>
</comment>
<feature type="domain" description="Vacuolar membrane protease transmembrane" evidence="19">
    <location>
        <begin position="309"/>
        <end position="463"/>
    </location>
</feature>
<evidence type="ECO:0000259" key="18">
    <source>
        <dbReference type="Pfam" id="PF22250"/>
    </source>
</evidence>
<keyword evidence="7 16" id="KW-0812">Transmembrane</keyword>
<evidence type="ECO:0000256" key="16">
    <source>
        <dbReference type="SAM" id="Phobius"/>
    </source>
</evidence>
<keyword evidence="10 15" id="KW-0862">Zinc</keyword>
<dbReference type="GO" id="GO:0008235">
    <property type="term" value="F:metalloexopeptidase activity"/>
    <property type="evidence" value="ECO:0007669"/>
    <property type="project" value="InterPro"/>
</dbReference>
<dbReference type="CDD" id="cd03875">
    <property type="entry name" value="M28_Fxna_like"/>
    <property type="match status" value="1"/>
</dbReference>
<dbReference type="eggNOG" id="KOG2194">
    <property type="taxonomic scope" value="Eukaryota"/>
</dbReference>
<dbReference type="GO" id="GO:0005774">
    <property type="term" value="C:vacuolar membrane"/>
    <property type="evidence" value="ECO:0007669"/>
    <property type="project" value="UniProtKB-SubCell"/>
</dbReference>
<keyword evidence="8 15" id="KW-0479">Metal-binding</keyword>
<feature type="domain" description="Peptidase M28" evidence="17">
    <location>
        <begin position="55"/>
        <end position="232"/>
    </location>
</feature>
<keyword evidence="12" id="KW-0482">Metalloprotease</keyword>
<sequence>MIYDAGAYLSGNTPGSTWTAQYFEGNNYYIYIRGKNDPKGNWWLSEESPVSSDATGGVLVNCHFDSVATSYGATDDGVACVSMLQLLGYFTSDNHQPENGIVLLFNNAEEDGLLGSRAFSRSPLVQFCRTFVNLEGVGAGGRAMLFRTTDVKAAMAYSGSPHPFGSIIANEGFDRGAIMSGTDYEIFADTCGLRGLDIAFYHPRSRYHTTEDDARHTSIDSVWHMMSAALATTKKLSEDTSTILPNVREHPEEVDKGVWFDWLGSVWIAFPLKWLFGWSLMLLVVTPLLALQRKRIPIQEVEDADQPGESDSQIGARWSEEDELTAADATNDGERVSVRVPLLGTNESQYESTDGSCFGSACRRFIARLSSSAATMYEYHKTYGPPSSSSIQPLEWTWFLQLLILAPVHLILVGSQGLAAITAIAMTGPDGSNLLTPFVVLGLISIVLILPLAPFMRQITYHVPMLLFFTFIGTLAHSLTAFPFSNDSRFRFIFQQSIDLDKGTNTVTLSGVEDFLRLVIDSLPEGTSQSIKCQPTVGRALVDCQYYVASSHLPDLANGADLHDVITVVLSKSEDEITAHIQLDALETRTCYLDFSRPLSNFTVKGEAKRDPRLSQTPPDGQIQHIQLWRRSWGDPWNLDVQVAQNQRLVMNEDDGDEISLGLARNEPNLRSEATGLQHHLIPPVQSLEMTVRCFQESEKMPYVPRVFILRVKPGPKFSLVKYLHKLGVQALL</sequence>
<evidence type="ECO:0000256" key="3">
    <source>
        <dbReference type="ARBA" id="ARBA00004128"/>
    </source>
</evidence>
<evidence type="ECO:0000256" key="14">
    <source>
        <dbReference type="ARBA" id="ARBA00023180"/>
    </source>
</evidence>
<evidence type="ECO:0000313" key="21">
    <source>
        <dbReference type="Proteomes" id="UP000002499"/>
    </source>
</evidence>
<dbReference type="PANTHER" id="PTHR12147:SF58">
    <property type="entry name" value="VACUOLAR MEMBRANE PROTEASE"/>
    <property type="match status" value="1"/>
</dbReference>
<dbReference type="AlphaFoldDB" id="E9E8W2"/>
<evidence type="ECO:0000256" key="11">
    <source>
        <dbReference type="ARBA" id="ARBA00022989"/>
    </source>
</evidence>
<dbReference type="Pfam" id="PF22251">
    <property type="entry name" value="PFF1_TM"/>
    <property type="match status" value="1"/>
</dbReference>
<keyword evidence="9 15" id="KW-0378">Hydrolase</keyword>
<keyword evidence="14" id="KW-0325">Glycoprotein</keyword>
<dbReference type="InParanoid" id="E9E8W2"/>
<dbReference type="OrthoDB" id="76293at2759"/>
<evidence type="ECO:0000313" key="20">
    <source>
        <dbReference type="EMBL" id="EFY87598.1"/>
    </source>
</evidence>
<comment type="cofactor">
    <cofactor evidence="1">
        <name>Zn(2+)</name>
        <dbReference type="ChEBI" id="CHEBI:29105"/>
    </cofactor>
</comment>
<evidence type="ECO:0000256" key="7">
    <source>
        <dbReference type="ARBA" id="ARBA00022692"/>
    </source>
</evidence>
<dbReference type="Gene3D" id="3.40.630.10">
    <property type="entry name" value="Zn peptidases"/>
    <property type="match status" value="1"/>
</dbReference>
<evidence type="ECO:0000256" key="6">
    <source>
        <dbReference type="ARBA" id="ARBA00022670"/>
    </source>
</evidence>
<keyword evidence="11 16" id="KW-1133">Transmembrane helix</keyword>
<name>E9E8W2_METAQ</name>
<organism evidence="21">
    <name type="scientific">Metarhizium acridum (strain CQMa 102)</name>
    <dbReference type="NCBI Taxonomy" id="655827"/>
    <lineage>
        <taxon>Eukaryota</taxon>
        <taxon>Fungi</taxon>
        <taxon>Dikarya</taxon>
        <taxon>Ascomycota</taxon>
        <taxon>Pezizomycotina</taxon>
        <taxon>Sordariomycetes</taxon>
        <taxon>Hypocreomycetidae</taxon>
        <taxon>Hypocreales</taxon>
        <taxon>Clavicipitaceae</taxon>
        <taxon>Metarhizium</taxon>
    </lineage>
</organism>
<dbReference type="GO" id="GO:0046872">
    <property type="term" value="F:metal ion binding"/>
    <property type="evidence" value="ECO:0007669"/>
    <property type="project" value="UniProtKB-KW"/>
</dbReference>
<feature type="transmembrane region" description="Helical" evidence="16">
    <location>
        <begin position="434"/>
        <end position="453"/>
    </location>
</feature>
<dbReference type="PANTHER" id="PTHR12147">
    <property type="entry name" value="METALLOPEPTIDASE M28 FAMILY MEMBER"/>
    <property type="match status" value="1"/>
</dbReference>
<dbReference type="InterPro" id="IPR007484">
    <property type="entry name" value="Peptidase_M28"/>
</dbReference>
<dbReference type="InterPro" id="IPR045175">
    <property type="entry name" value="M28_fam"/>
</dbReference>
<dbReference type="HOGENOM" id="CLU_378145_0_0_1"/>
<feature type="transmembrane region" description="Helical" evidence="16">
    <location>
        <begin position="465"/>
        <end position="484"/>
    </location>
</feature>
<evidence type="ECO:0000259" key="19">
    <source>
        <dbReference type="Pfam" id="PF22251"/>
    </source>
</evidence>
<dbReference type="EC" id="3.4.-.-" evidence="15"/>
<dbReference type="FunCoup" id="E9E8W2">
    <property type="interactions" value="8"/>
</dbReference>
<dbReference type="GO" id="GO:0006508">
    <property type="term" value="P:proteolysis"/>
    <property type="evidence" value="ECO:0007669"/>
    <property type="project" value="UniProtKB-KW"/>
</dbReference>
<accession>E9E8W2</accession>
<proteinExistence type="inferred from homology"/>
<evidence type="ECO:0000259" key="17">
    <source>
        <dbReference type="Pfam" id="PF04389"/>
    </source>
</evidence>
<dbReference type="SUPFAM" id="SSF53187">
    <property type="entry name" value="Zn-dependent exopeptidases"/>
    <property type="match status" value="1"/>
</dbReference>
<keyword evidence="6 15" id="KW-0645">Protease</keyword>
<keyword evidence="5" id="KW-0926">Vacuole</keyword>
<evidence type="ECO:0000256" key="13">
    <source>
        <dbReference type="ARBA" id="ARBA00023136"/>
    </source>
</evidence>
<feature type="transmembrane region" description="Helical" evidence="16">
    <location>
        <begin position="398"/>
        <end position="428"/>
    </location>
</feature>
<evidence type="ECO:0000256" key="15">
    <source>
        <dbReference type="RuleBase" id="RU361240"/>
    </source>
</evidence>
<evidence type="ECO:0000256" key="10">
    <source>
        <dbReference type="ARBA" id="ARBA00022833"/>
    </source>
</evidence>
<keyword evidence="13 16" id="KW-0472">Membrane</keyword>
<feature type="transmembrane region" description="Helical" evidence="16">
    <location>
        <begin position="274"/>
        <end position="291"/>
    </location>
</feature>
<dbReference type="Pfam" id="PF04389">
    <property type="entry name" value="Peptidase_M28"/>
    <property type="match status" value="1"/>
</dbReference>